<dbReference type="eggNOG" id="COG4096">
    <property type="taxonomic scope" value="Bacteria"/>
</dbReference>
<evidence type="ECO:0000313" key="3">
    <source>
        <dbReference type="EMBL" id="ADH92769.1"/>
    </source>
</evidence>
<dbReference type="InterPro" id="IPR001650">
    <property type="entry name" value="Helicase_C-like"/>
</dbReference>
<dbReference type="EC" id="3.1.21.3" evidence="3"/>
<dbReference type="InterPro" id="IPR013670">
    <property type="entry name" value="EcoEI_R_C_dom"/>
</dbReference>
<dbReference type="GO" id="GO:0005829">
    <property type="term" value="C:cytosol"/>
    <property type="evidence" value="ECO:0007669"/>
    <property type="project" value="TreeGrafter"/>
</dbReference>
<name>D7BPC0_ARCHD</name>
<dbReference type="Pfam" id="PF04851">
    <property type="entry name" value="ResIII"/>
    <property type="match status" value="1"/>
</dbReference>
<dbReference type="Pfam" id="PF08463">
    <property type="entry name" value="EcoEI_R_C"/>
    <property type="match status" value="1"/>
</dbReference>
<keyword evidence="3" id="KW-0378">Hydrolase</keyword>
<evidence type="ECO:0000259" key="2">
    <source>
        <dbReference type="PROSITE" id="PS51192"/>
    </source>
</evidence>
<dbReference type="HOGENOM" id="CLU_018958_0_0_11"/>
<dbReference type="SUPFAM" id="SSF52540">
    <property type="entry name" value="P-loop containing nucleoside triphosphate hydrolases"/>
    <property type="match status" value="2"/>
</dbReference>
<evidence type="ECO:0000256" key="1">
    <source>
        <dbReference type="SAM" id="MobiDB-lite"/>
    </source>
</evidence>
<gene>
    <name evidence="3" type="ordered locus">Arch_1054</name>
</gene>
<feature type="domain" description="Helicase ATP-binding" evidence="2">
    <location>
        <begin position="180"/>
        <end position="339"/>
    </location>
</feature>
<dbReference type="PANTHER" id="PTHR47396">
    <property type="entry name" value="TYPE I RESTRICTION ENZYME ECOKI R PROTEIN"/>
    <property type="match status" value="1"/>
</dbReference>
<dbReference type="InterPro" id="IPR006935">
    <property type="entry name" value="Helicase/UvrB_N"/>
</dbReference>
<dbReference type="GO" id="GO:0009035">
    <property type="term" value="F:type I site-specific deoxyribonuclease activity"/>
    <property type="evidence" value="ECO:0007669"/>
    <property type="project" value="UniProtKB-EC"/>
</dbReference>
<reference evidence="3 4" key="1">
    <citation type="journal article" date="2010" name="Stand. Genomic Sci.">
        <title>Complete genome sequence of Arcanobacterium haemolyticum type strain (11018).</title>
        <authorList>
            <person name="Yasawong M."/>
            <person name="Teshima H."/>
            <person name="Lapidus A."/>
            <person name="Nolan M."/>
            <person name="Lucas S."/>
            <person name="Glavina Del Rio T."/>
            <person name="Tice H."/>
            <person name="Cheng J."/>
            <person name="Bruce D."/>
            <person name="Detter C."/>
            <person name="Tapia R."/>
            <person name="Han C."/>
            <person name="Goodwin L."/>
            <person name="Pitluck S."/>
            <person name="Liolios K."/>
            <person name="Ivanova N."/>
            <person name="Mavromatis K."/>
            <person name="Mikhailova N."/>
            <person name="Pati A."/>
            <person name="Chen A."/>
            <person name="Palaniappan K."/>
            <person name="Land M."/>
            <person name="Hauser L."/>
            <person name="Chang Y."/>
            <person name="Jeffries C."/>
            <person name="Rohde M."/>
            <person name="Sikorski J."/>
            <person name="Pukall R."/>
            <person name="Goker M."/>
            <person name="Woyke T."/>
            <person name="Bristow J."/>
            <person name="Eisen J."/>
            <person name="Markowitz V."/>
            <person name="Hugenholtz P."/>
            <person name="Kyrpides N."/>
            <person name="Klenk H."/>
        </authorList>
    </citation>
    <scope>NUCLEOTIDE SEQUENCE [LARGE SCALE GENOMIC DNA]</scope>
    <source>
        <strain evidence="4">ATCC 9345 / DSM 20595 / CCUG 17215 / LMG 16163 / NBRC 15585 / NCTC 8452 / 11018</strain>
    </source>
</reference>
<feature type="region of interest" description="Disordered" evidence="1">
    <location>
        <begin position="557"/>
        <end position="603"/>
    </location>
</feature>
<evidence type="ECO:0000313" key="4">
    <source>
        <dbReference type="Proteomes" id="UP000000376"/>
    </source>
</evidence>
<dbReference type="GO" id="GO:0003677">
    <property type="term" value="F:DNA binding"/>
    <property type="evidence" value="ECO:0007669"/>
    <property type="project" value="InterPro"/>
</dbReference>
<protein>
    <submittedName>
        <fullName evidence="3">Type I site-specific deoxyribonuclease</fullName>
        <ecNumber evidence="3">3.1.21.3</ecNumber>
    </submittedName>
</protein>
<dbReference type="GO" id="GO:0005524">
    <property type="term" value="F:ATP binding"/>
    <property type="evidence" value="ECO:0007669"/>
    <property type="project" value="InterPro"/>
</dbReference>
<dbReference type="Gene3D" id="3.90.1570.30">
    <property type="match status" value="1"/>
</dbReference>
<dbReference type="Gene3D" id="3.40.50.300">
    <property type="entry name" value="P-loop containing nucleotide triphosphate hydrolases"/>
    <property type="match status" value="2"/>
</dbReference>
<dbReference type="NCBIfam" id="NF046051">
    <property type="entry name" value="restrict_EcoAI"/>
    <property type="match status" value="1"/>
</dbReference>
<dbReference type="REBASE" id="26399">
    <property type="entry name" value="AhaCORF1053P"/>
</dbReference>
<dbReference type="Pfam" id="PF00271">
    <property type="entry name" value="Helicase_C"/>
    <property type="match status" value="1"/>
</dbReference>
<dbReference type="AlphaFoldDB" id="D7BPC0"/>
<dbReference type="InterPro" id="IPR014001">
    <property type="entry name" value="Helicase_ATP-bd"/>
</dbReference>
<dbReference type="RefSeq" id="WP_013170264.1">
    <property type="nucleotide sequence ID" value="NC_014218.1"/>
</dbReference>
<dbReference type="InterPro" id="IPR050742">
    <property type="entry name" value="Helicase_Restrict-Modif_Enz"/>
</dbReference>
<keyword evidence="4" id="KW-1185">Reference proteome</keyword>
<proteinExistence type="predicted"/>
<organism evidence="3 4">
    <name type="scientific">Arcanobacterium haemolyticum (strain ATCC 9345 / DSM 20595 / CCM 5947 / CCUG 17215 / LMG 16163 / NBRC 15585 / NCTC 8452 / 11018)</name>
    <dbReference type="NCBI Taxonomy" id="644284"/>
    <lineage>
        <taxon>Bacteria</taxon>
        <taxon>Bacillati</taxon>
        <taxon>Actinomycetota</taxon>
        <taxon>Actinomycetes</taxon>
        <taxon>Actinomycetales</taxon>
        <taxon>Actinomycetaceae</taxon>
        <taxon>Arcanobacterium</taxon>
    </lineage>
</organism>
<dbReference type="EMBL" id="CP002045">
    <property type="protein sequence ID" value="ADH92769.1"/>
    <property type="molecule type" value="Genomic_DNA"/>
</dbReference>
<accession>D7BPC0</accession>
<dbReference type="GO" id="GO:0006304">
    <property type="term" value="P:DNA modification"/>
    <property type="evidence" value="ECO:0007669"/>
    <property type="project" value="InterPro"/>
</dbReference>
<dbReference type="PANTHER" id="PTHR47396:SF1">
    <property type="entry name" value="ATP-DEPENDENT HELICASE IRC3-RELATED"/>
    <property type="match status" value="1"/>
</dbReference>
<dbReference type="InterPro" id="IPR027417">
    <property type="entry name" value="P-loop_NTPase"/>
</dbReference>
<sequence>MSDISGERLSEEDVKLRYITPALVEIAWWKPEQIKMEVITPGQIIVRGEKAVRGKSGSADYVLRRTRNRKPLAVVEAKKLELSADAGLQQALDYAEKLDAPFAYSTNGTSFVEHDRLTGREREFRMDEFPTEDELWQRYLDAKNLHGREVELVDEPYYFDSFKNKVPRYYQQVAIDRTIEAIANGQKRLLLVMATGTGKTFTSFQIIWRLLKSGAVKRVLYLADRNVLIDQTMRDDFSPFSGKITKVQNKELDSSYEVYMSLYQQLAGDEGDEPFRQFKPEFFDLVVVDECHRGSAREASLWRRVLDYFSGAIHIGMTATPKETKDVSNITYFGDPVYTYSLKQGIEDGFLAPYKVLRVGLDVDLEGWRPYQGQRDVDGNEIEDREYNVKDFDKNLVIDERTKMVAKYVASWLRRYGTDSKTIVFCVDIEHAERMRRALITEMPEEVAKDWRYVMRITGDEQTGKAQLDNFQDVNEKYPTAVTTSKLLTTGVDIKTVKLIVLESNIGSMTEFKQIIGRGTRLAEDHGKQFFTILDFRGSTRLFADPDFDGEPVVFKPVGPPVPGDDGEEVPPEWPEDDEVDPNTPPIPAGGEDPEPPLPPGREEKVRVRGVEVKLLNERVQYIDPTTGNLIIESLRDFSRTTLRGTYKTLDSFIQAWNDADQKTALVAELQEKGVFLDAIRAEAGGHFDDVDDFDLIMHVAFDRPPLTKKERIDQVKKRGYLHQYSSAAEQVLAALLDKYADVGISELEDVRVLTNEPFVQFGSPVKIISLFGGKNEYLAAVKTLQDVIYETAA</sequence>
<dbReference type="CDD" id="cd18799">
    <property type="entry name" value="SF2_C_EcoAI-like"/>
    <property type="match status" value="1"/>
</dbReference>
<dbReference type="Proteomes" id="UP000000376">
    <property type="component" value="Chromosome"/>
</dbReference>
<dbReference type="PROSITE" id="PS51192">
    <property type="entry name" value="HELICASE_ATP_BIND_1"/>
    <property type="match status" value="1"/>
</dbReference>
<feature type="compositionally biased region" description="Acidic residues" evidence="1">
    <location>
        <begin position="565"/>
        <end position="581"/>
    </location>
</feature>
<dbReference type="SMART" id="SM00487">
    <property type="entry name" value="DEXDc"/>
    <property type="match status" value="1"/>
</dbReference>
<dbReference type="CDD" id="cd18032">
    <property type="entry name" value="DEXHc_RE_I_III_res"/>
    <property type="match status" value="1"/>
</dbReference>
<dbReference type="KEGG" id="ahe:Arch_1054"/>
<dbReference type="STRING" id="644284.Arch_1054"/>